<feature type="domain" description="AMP-dependent synthetase/ligase" evidence="1">
    <location>
        <begin position="11"/>
        <end position="365"/>
    </location>
</feature>
<dbReference type="InterPro" id="IPR000873">
    <property type="entry name" value="AMP-dep_synth/lig_dom"/>
</dbReference>
<dbReference type="InterPro" id="IPR020845">
    <property type="entry name" value="AMP-binding_CS"/>
</dbReference>
<evidence type="ECO:0000313" key="3">
    <source>
        <dbReference type="Proteomes" id="UP000782554"/>
    </source>
</evidence>
<protein>
    <submittedName>
        <fullName evidence="2">Amino acid adenylation domain-containing protein</fullName>
    </submittedName>
</protein>
<sequence>MTSVLRDFAARFAEAGNEPVIACAGQTWSGREFWDAVHFCAGRLQERGVAPGDRVTLALRKCPEAVAWLFASLLCGAVAVPLDRRAPASRLTALLADLEPTMALFDAPTFARFEDGGGHLPDTGQLVLSETLEMPPGCEVERFAGPRLTAGDPAMILMTSGTTGDPKGIVLSHGNIATFSDWALETFGFGPGDRFLNIAPLHFDLSLLDILTGLRIGAQVVLAEEGDALFPARLCQLAEEHRISVLYTVPTILQAMVARGGLAARALPDLRWVLFAGEVYPPPALAQLIAAVPQARFANLFGPTETNVIAWTEVERAPATAGAPNIGRACAHSRIEICDAYGAPVEPGETGEICVAGPTVMQGYWNRPELTRQRYFADRDDLFRTGDFGFRDAAGDIRFVGRRDRQTKLRGHRVELGAIEARALALDGVAGAAATVCDAGQSLCLHVAAQPGEPLSQAGLRRALSLVLPQNEVPSCFIFYEDWPTTSSGKCDMARLDANHRSLLYDQGETS</sequence>
<dbReference type="Proteomes" id="UP000782554">
    <property type="component" value="Unassembled WGS sequence"/>
</dbReference>
<gene>
    <name evidence="2" type="ORF">K3181_12800</name>
</gene>
<dbReference type="PROSITE" id="PS00455">
    <property type="entry name" value="AMP_BINDING"/>
    <property type="match status" value="1"/>
</dbReference>
<dbReference type="CDD" id="cd05930">
    <property type="entry name" value="A_NRPS"/>
    <property type="match status" value="1"/>
</dbReference>
<proteinExistence type="predicted"/>
<dbReference type="PANTHER" id="PTHR45527">
    <property type="entry name" value="NONRIBOSOMAL PEPTIDE SYNTHETASE"/>
    <property type="match status" value="1"/>
</dbReference>
<dbReference type="Pfam" id="PF00501">
    <property type="entry name" value="AMP-binding"/>
    <property type="match status" value="1"/>
</dbReference>
<organism evidence="2 3">
    <name type="scientific">Qipengyuania mesophila</name>
    <dbReference type="NCBI Taxonomy" id="2867246"/>
    <lineage>
        <taxon>Bacteria</taxon>
        <taxon>Pseudomonadati</taxon>
        <taxon>Pseudomonadota</taxon>
        <taxon>Alphaproteobacteria</taxon>
        <taxon>Sphingomonadales</taxon>
        <taxon>Erythrobacteraceae</taxon>
        <taxon>Qipengyuania</taxon>
    </lineage>
</organism>
<dbReference type="SUPFAM" id="SSF56801">
    <property type="entry name" value="Acetyl-CoA synthetase-like"/>
    <property type="match status" value="1"/>
</dbReference>
<dbReference type="InterPro" id="IPR045851">
    <property type="entry name" value="AMP-bd_C_sf"/>
</dbReference>
<reference evidence="2 3" key="1">
    <citation type="submission" date="2021-08" db="EMBL/GenBank/DDBJ databases">
        <title>Comparative Genomics Analysis of the Genus Qipengyuania Reveals Extensive Genetic Diversity and Metabolic Versatility, Including the Description of Fifteen Novel Species.</title>
        <authorList>
            <person name="Liu Y."/>
        </authorList>
    </citation>
    <scope>NUCLEOTIDE SEQUENCE [LARGE SCALE GENOMIC DNA]</scope>
    <source>
        <strain evidence="2 3">YG27</strain>
    </source>
</reference>
<accession>A0ABS7JXQ5</accession>
<evidence type="ECO:0000259" key="1">
    <source>
        <dbReference type="Pfam" id="PF00501"/>
    </source>
</evidence>
<evidence type="ECO:0000313" key="2">
    <source>
        <dbReference type="EMBL" id="MBX7502323.1"/>
    </source>
</evidence>
<dbReference type="Gene3D" id="3.40.50.12780">
    <property type="entry name" value="N-terminal domain of ligase-like"/>
    <property type="match status" value="1"/>
</dbReference>
<dbReference type="PANTHER" id="PTHR45527:SF1">
    <property type="entry name" value="FATTY ACID SYNTHASE"/>
    <property type="match status" value="1"/>
</dbReference>
<dbReference type="EMBL" id="JAIGNU010000002">
    <property type="protein sequence ID" value="MBX7502323.1"/>
    <property type="molecule type" value="Genomic_DNA"/>
</dbReference>
<dbReference type="InterPro" id="IPR042099">
    <property type="entry name" value="ANL_N_sf"/>
</dbReference>
<keyword evidence="3" id="KW-1185">Reference proteome</keyword>
<name>A0ABS7JXQ5_9SPHN</name>
<dbReference type="Gene3D" id="3.30.300.30">
    <property type="match status" value="1"/>
</dbReference>
<comment type="caution">
    <text evidence="2">The sequence shown here is derived from an EMBL/GenBank/DDBJ whole genome shotgun (WGS) entry which is preliminary data.</text>
</comment>
<dbReference type="RefSeq" id="WP_221603470.1">
    <property type="nucleotide sequence ID" value="NZ_JAIGNU010000002.1"/>
</dbReference>